<dbReference type="InterPro" id="IPR017907">
    <property type="entry name" value="Znf_RING_CS"/>
</dbReference>
<evidence type="ECO:0000256" key="2">
    <source>
        <dbReference type="ARBA" id="ARBA00022771"/>
    </source>
</evidence>
<dbReference type="PROSITE" id="PS50089">
    <property type="entry name" value="ZF_RING_2"/>
    <property type="match status" value="1"/>
</dbReference>
<evidence type="ECO:0000313" key="8">
    <source>
        <dbReference type="Proteomes" id="UP001497623"/>
    </source>
</evidence>
<keyword evidence="2 4" id="KW-0863">Zinc-finger</keyword>
<feature type="domain" description="RING-type" evidence="6">
    <location>
        <begin position="6"/>
        <end position="49"/>
    </location>
</feature>
<evidence type="ECO:0000313" key="7">
    <source>
        <dbReference type="EMBL" id="CAL4067642.1"/>
    </source>
</evidence>
<keyword evidence="3" id="KW-0862">Zinc</keyword>
<accession>A0AAV2Q314</accession>
<keyword evidence="5" id="KW-0175">Coiled coil</keyword>
<dbReference type="InterPro" id="IPR013083">
    <property type="entry name" value="Znf_RING/FYVE/PHD"/>
</dbReference>
<dbReference type="InterPro" id="IPR001841">
    <property type="entry name" value="Znf_RING"/>
</dbReference>
<dbReference type="SMART" id="SM00184">
    <property type="entry name" value="RING"/>
    <property type="match status" value="1"/>
</dbReference>
<reference evidence="7 8" key="1">
    <citation type="submission" date="2024-05" db="EMBL/GenBank/DDBJ databases">
        <authorList>
            <person name="Wallberg A."/>
        </authorList>
    </citation>
    <scope>NUCLEOTIDE SEQUENCE [LARGE SCALE GENOMIC DNA]</scope>
</reference>
<dbReference type="SUPFAM" id="SSF57845">
    <property type="entry name" value="B-box zinc-binding domain"/>
    <property type="match status" value="1"/>
</dbReference>
<dbReference type="AlphaFoldDB" id="A0AAV2Q314"/>
<dbReference type="Pfam" id="PF13639">
    <property type="entry name" value="zf-RING_2"/>
    <property type="match status" value="1"/>
</dbReference>
<protein>
    <recommendedName>
        <fullName evidence="6">RING-type domain-containing protein</fullName>
    </recommendedName>
</protein>
<keyword evidence="8" id="KW-1185">Reference proteome</keyword>
<gene>
    <name evidence="7" type="ORF">MNOR_LOCUS6640</name>
</gene>
<dbReference type="SUPFAM" id="SSF57850">
    <property type="entry name" value="RING/U-box"/>
    <property type="match status" value="1"/>
</dbReference>
<dbReference type="InterPro" id="IPR047153">
    <property type="entry name" value="TRIM45/56/19-like"/>
</dbReference>
<evidence type="ECO:0000256" key="3">
    <source>
        <dbReference type="ARBA" id="ARBA00022833"/>
    </source>
</evidence>
<dbReference type="PANTHER" id="PTHR25462">
    <property type="entry name" value="BONUS, ISOFORM C-RELATED"/>
    <property type="match status" value="1"/>
</dbReference>
<name>A0AAV2Q314_MEGNR</name>
<dbReference type="EMBL" id="CAXKWB010002769">
    <property type="protein sequence ID" value="CAL4067642.1"/>
    <property type="molecule type" value="Genomic_DNA"/>
</dbReference>
<dbReference type="PROSITE" id="PS00518">
    <property type="entry name" value="ZF_RING_1"/>
    <property type="match status" value="1"/>
</dbReference>
<feature type="non-terminal residue" evidence="7">
    <location>
        <position position="306"/>
    </location>
</feature>
<evidence type="ECO:0000256" key="5">
    <source>
        <dbReference type="SAM" id="Coils"/>
    </source>
</evidence>
<feature type="coiled-coil region" evidence="5">
    <location>
        <begin position="139"/>
        <end position="201"/>
    </location>
</feature>
<dbReference type="Proteomes" id="UP001497623">
    <property type="component" value="Unassembled WGS sequence"/>
</dbReference>
<evidence type="ECO:0000256" key="1">
    <source>
        <dbReference type="ARBA" id="ARBA00022723"/>
    </source>
</evidence>
<sequence length="306" mass="34850">MDKSDCSICENAFDEADHRPRNLPCGHGFCTQCLKEYIQKGNLACPVCSKEHGSNSATDLPVNFLLEEFLHKAANSTSSNLVEGQGALCPKHIGVPIYFFCKSHKVKVCHSCAVIDHPITFCHLVSLEEEIKRKKQRRIASVQKIAQDMKNTVDDLKMEYQKNVRNITNQKNKKQDLEKEIEQIQLAIVNQEKNQEKIKNAIQECHKKTANGQLMQIALNASISNEDIEKQCDLARAVISYSQKWEETIRNDLNMKKKLNCCNVTIRTPPSSKIFLTKTPPSSKIFMTKRRSSIPSVSKKRKHSFF</sequence>
<dbReference type="Gene3D" id="3.30.160.60">
    <property type="entry name" value="Classic Zinc Finger"/>
    <property type="match status" value="1"/>
</dbReference>
<evidence type="ECO:0000256" key="4">
    <source>
        <dbReference type="PROSITE-ProRule" id="PRU00175"/>
    </source>
</evidence>
<evidence type="ECO:0000259" key="6">
    <source>
        <dbReference type="PROSITE" id="PS50089"/>
    </source>
</evidence>
<dbReference type="Gene3D" id="3.30.40.10">
    <property type="entry name" value="Zinc/RING finger domain, C3HC4 (zinc finger)"/>
    <property type="match status" value="1"/>
</dbReference>
<comment type="caution">
    <text evidence="7">The sequence shown here is derived from an EMBL/GenBank/DDBJ whole genome shotgun (WGS) entry which is preliminary data.</text>
</comment>
<dbReference type="PANTHER" id="PTHR25462:SF296">
    <property type="entry name" value="MEIOTIC P26, ISOFORM F"/>
    <property type="match status" value="1"/>
</dbReference>
<organism evidence="7 8">
    <name type="scientific">Meganyctiphanes norvegica</name>
    <name type="common">Northern krill</name>
    <name type="synonym">Thysanopoda norvegica</name>
    <dbReference type="NCBI Taxonomy" id="48144"/>
    <lineage>
        <taxon>Eukaryota</taxon>
        <taxon>Metazoa</taxon>
        <taxon>Ecdysozoa</taxon>
        <taxon>Arthropoda</taxon>
        <taxon>Crustacea</taxon>
        <taxon>Multicrustacea</taxon>
        <taxon>Malacostraca</taxon>
        <taxon>Eumalacostraca</taxon>
        <taxon>Eucarida</taxon>
        <taxon>Euphausiacea</taxon>
        <taxon>Euphausiidae</taxon>
        <taxon>Meganyctiphanes</taxon>
    </lineage>
</organism>
<keyword evidence="1" id="KW-0479">Metal-binding</keyword>
<proteinExistence type="predicted"/>
<dbReference type="GO" id="GO:0008270">
    <property type="term" value="F:zinc ion binding"/>
    <property type="evidence" value="ECO:0007669"/>
    <property type="project" value="UniProtKB-KW"/>
</dbReference>